<dbReference type="PRINTS" id="PR01181">
    <property type="entry name" value="DAPDCRBXLASE"/>
</dbReference>
<dbReference type="InterPro" id="IPR029066">
    <property type="entry name" value="PLP-binding_barrel"/>
</dbReference>
<evidence type="ECO:0000256" key="7">
    <source>
        <dbReference type="RuleBase" id="RU003738"/>
    </source>
</evidence>
<comment type="similarity">
    <text evidence="5">Belongs to the Orn/Lys/Arg decarboxylase class-II family. LysA subfamily.</text>
</comment>
<organism evidence="9 10">
    <name type="scientific">Acetobacter thailandicus</name>
    <dbReference type="NCBI Taxonomy" id="1502842"/>
    <lineage>
        <taxon>Bacteria</taxon>
        <taxon>Pseudomonadati</taxon>
        <taxon>Pseudomonadota</taxon>
        <taxon>Alphaproteobacteria</taxon>
        <taxon>Acetobacterales</taxon>
        <taxon>Acetobacteraceae</taxon>
        <taxon>Acetobacter</taxon>
    </lineage>
</organism>
<dbReference type="NCBIfam" id="TIGR01048">
    <property type="entry name" value="lysA"/>
    <property type="match status" value="1"/>
</dbReference>
<dbReference type="InterPro" id="IPR000183">
    <property type="entry name" value="Orn/DAP/Arg_de-COase"/>
</dbReference>
<proteinExistence type="inferred from homology"/>
<protein>
    <recommendedName>
        <fullName evidence="5 6">Diaminopimelate decarboxylase</fullName>
        <shortName evidence="5">DAP decarboxylase</shortName>
        <shortName evidence="5">DAPDC</shortName>
        <ecNumber evidence="5 6">4.1.1.20</ecNumber>
    </recommendedName>
</protein>
<feature type="modified residue" description="N6-(pyridoxal phosphate)lysine" evidence="5">
    <location>
        <position position="83"/>
    </location>
</feature>
<dbReference type="SUPFAM" id="SSF50621">
    <property type="entry name" value="Alanine racemase C-terminal domain-like"/>
    <property type="match status" value="1"/>
</dbReference>
<evidence type="ECO:0000256" key="1">
    <source>
        <dbReference type="ARBA" id="ARBA00001933"/>
    </source>
</evidence>
<evidence type="ECO:0000256" key="5">
    <source>
        <dbReference type="HAMAP-Rule" id="MF_02120"/>
    </source>
</evidence>
<comment type="caution">
    <text evidence="9">The sequence shown here is derived from an EMBL/GenBank/DDBJ whole genome shotgun (WGS) entry which is preliminary data.</text>
</comment>
<dbReference type="Gene3D" id="3.20.20.10">
    <property type="entry name" value="Alanine racemase"/>
    <property type="match status" value="1"/>
</dbReference>
<feature type="binding site" evidence="5">
    <location>
        <position position="369"/>
    </location>
    <ligand>
        <name>substrate</name>
    </ligand>
</feature>
<dbReference type="PRINTS" id="PR01179">
    <property type="entry name" value="ODADCRBXLASE"/>
</dbReference>
<comment type="cofactor">
    <cofactor evidence="1 5 7">
        <name>pyridoxal 5'-phosphate</name>
        <dbReference type="ChEBI" id="CHEBI:597326"/>
    </cofactor>
</comment>
<dbReference type="Pfam" id="PF02784">
    <property type="entry name" value="Orn_Arg_deC_N"/>
    <property type="match status" value="1"/>
</dbReference>
<evidence type="ECO:0000256" key="3">
    <source>
        <dbReference type="ARBA" id="ARBA00022898"/>
    </source>
</evidence>
<gene>
    <name evidence="5 9" type="primary">lysA</name>
    <name evidence="9" type="ORF">OQ497_07820</name>
</gene>
<dbReference type="InterPro" id="IPR022644">
    <property type="entry name" value="De-COase2_N"/>
</dbReference>
<evidence type="ECO:0000259" key="8">
    <source>
        <dbReference type="Pfam" id="PF02784"/>
    </source>
</evidence>
<feature type="binding site" evidence="5">
    <location>
        <begin position="296"/>
        <end position="299"/>
    </location>
    <ligand>
        <name>pyridoxal 5'-phosphate</name>
        <dbReference type="ChEBI" id="CHEBI:597326"/>
    </ligand>
</feature>
<dbReference type="PANTHER" id="PTHR43727:SF2">
    <property type="entry name" value="GROUP IV DECARBOXYLASE"/>
    <property type="match status" value="1"/>
</dbReference>
<feature type="binding site" evidence="5">
    <location>
        <position position="262"/>
    </location>
    <ligand>
        <name>pyridoxal 5'-phosphate</name>
        <dbReference type="ChEBI" id="CHEBI:597326"/>
    </ligand>
</feature>
<comment type="function">
    <text evidence="5">Specifically catalyzes the decarboxylation of meso-diaminopimelate (meso-DAP) to L-lysine.</text>
</comment>
<feature type="binding site" evidence="5">
    <location>
        <position position="397"/>
    </location>
    <ligand>
        <name>pyridoxal 5'-phosphate</name>
        <dbReference type="ChEBI" id="CHEBI:597326"/>
    </ligand>
</feature>
<accession>A0ABT3QEZ5</accession>
<evidence type="ECO:0000313" key="9">
    <source>
        <dbReference type="EMBL" id="MCX2563860.1"/>
    </source>
</evidence>
<dbReference type="CDD" id="cd06828">
    <property type="entry name" value="PLPDE_III_DapDC"/>
    <property type="match status" value="1"/>
</dbReference>
<evidence type="ECO:0000313" key="10">
    <source>
        <dbReference type="Proteomes" id="UP001301152"/>
    </source>
</evidence>
<comment type="pathway">
    <text evidence="5 7">Amino-acid biosynthesis; L-lysine biosynthesis via DAP pathway; L-lysine from DL-2,6-diaminopimelate: step 1/1.</text>
</comment>
<comment type="catalytic activity">
    <reaction evidence="5 7">
        <text>meso-2,6-diaminopimelate + H(+) = L-lysine + CO2</text>
        <dbReference type="Rhea" id="RHEA:15101"/>
        <dbReference type="ChEBI" id="CHEBI:15378"/>
        <dbReference type="ChEBI" id="CHEBI:16526"/>
        <dbReference type="ChEBI" id="CHEBI:32551"/>
        <dbReference type="ChEBI" id="CHEBI:57791"/>
        <dbReference type="EC" id="4.1.1.20"/>
    </reaction>
</comment>
<dbReference type="EMBL" id="JAPIUZ010000003">
    <property type="protein sequence ID" value="MCX2563860.1"/>
    <property type="molecule type" value="Genomic_DNA"/>
</dbReference>
<comment type="subunit">
    <text evidence="5">Homodimer.</text>
</comment>
<feature type="domain" description="Orn/DAP/Arg decarboxylase 2 N-terminal" evidence="8">
    <location>
        <begin position="64"/>
        <end position="302"/>
    </location>
</feature>
<dbReference type="InterPro" id="IPR022653">
    <property type="entry name" value="De-COase2_pyr-phos_BS"/>
</dbReference>
<keyword evidence="10" id="KW-1185">Reference proteome</keyword>
<keyword evidence="5" id="KW-0028">Amino-acid biosynthesis</keyword>
<feature type="binding site" evidence="5">
    <location>
        <position position="340"/>
    </location>
    <ligand>
        <name>substrate</name>
    </ligand>
</feature>
<keyword evidence="5 7" id="KW-0457">Lysine biosynthesis</keyword>
<dbReference type="RefSeq" id="WP_173559591.1">
    <property type="nucleotide sequence ID" value="NZ_JAPIUZ010000003.1"/>
</dbReference>
<dbReference type="PROSITE" id="PS00879">
    <property type="entry name" value="ODR_DC_2_2"/>
    <property type="match status" value="1"/>
</dbReference>
<dbReference type="PANTHER" id="PTHR43727">
    <property type="entry name" value="DIAMINOPIMELATE DECARBOXYLASE"/>
    <property type="match status" value="1"/>
</dbReference>
<sequence>MADSLSHAGTSPSVADLLAARPNLKMDGVSGLLMDGVSLSTIAGKVGTPCWVLSANTLRTRMQRLSAAMQQIGSEVSIHYAVKANDHLAVLSLLRQEGAGADIVSGGELTRALKAGIKASDIVFSGVGKTDAELEAALGAGVGQINVESKEELEILSALARKNGKTATITLRVNPDVDARTHAKITTGLAANKFGIAFEEAQALYAHALTLPGLAPVGFSTHIGSQITSAAPYRAAYARMATLIQSARSAGLDVSVMDCGGGLGISYCTETEGQPEALAGAIKAELGHLNLKLAIEPGRWLAGPAGILLSTVILRKEHASGVPFCIIDAAMNDLARPSMYDAWHGIIPLSAHEAAGPVAPAHVVGPVCESGDTFTRDRDLPSLQRGSRVAILDAGAYGAVMSSTYNTRPLAAEVMIDNGTWHIIRERQETEELWRHEIVPSALT</sequence>
<feature type="binding site" evidence="5">
    <location>
        <position position="397"/>
    </location>
    <ligand>
        <name>substrate</name>
    </ligand>
</feature>
<reference evidence="9 10" key="1">
    <citation type="submission" date="2022-11" db="EMBL/GenBank/DDBJ databases">
        <title>Genome sequencing of Acetobacter type strain.</title>
        <authorList>
            <person name="Heo J."/>
            <person name="Lee D."/>
            <person name="Han B.-H."/>
            <person name="Hong S.-B."/>
            <person name="Kwon S.-W."/>
        </authorList>
    </citation>
    <scope>NUCLEOTIDE SEQUENCE [LARGE SCALE GENOMIC DNA]</scope>
    <source>
        <strain evidence="9 10">KACC 21253</strain>
    </source>
</reference>
<dbReference type="Gene3D" id="2.40.37.10">
    <property type="entry name" value="Lyase, Ornithine Decarboxylase, Chain A, domain 1"/>
    <property type="match status" value="1"/>
</dbReference>
<evidence type="ECO:0000256" key="2">
    <source>
        <dbReference type="ARBA" id="ARBA00022793"/>
    </source>
</evidence>
<evidence type="ECO:0000256" key="4">
    <source>
        <dbReference type="ARBA" id="ARBA00023239"/>
    </source>
</evidence>
<dbReference type="GO" id="GO:0008836">
    <property type="term" value="F:diaminopimelate decarboxylase activity"/>
    <property type="evidence" value="ECO:0007669"/>
    <property type="project" value="UniProtKB-EC"/>
</dbReference>
<keyword evidence="3 5" id="KW-0663">Pyridoxal phosphate</keyword>
<name>A0ABT3QEZ5_9PROT</name>
<evidence type="ECO:0000256" key="6">
    <source>
        <dbReference type="NCBIfam" id="TIGR01048"/>
    </source>
</evidence>
<dbReference type="PROSITE" id="PS00878">
    <property type="entry name" value="ODR_DC_2_1"/>
    <property type="match status" value="1"/>
</dbReference>
<dbReference type="HAMAP" id="MF_02120">
    <property type="entry name" value="LysA"/>
    <property type="match status" value="1"/>
</dbReference>
<feature type="binding site" evidence="5">
    <location>
        <position position="336"/>
    </location>
    <ligand>
        <name>substrate</name>
    </ligand>
</feature>
<keyword evidence="2 5" id="KW-0210">Decarboxylase</keyword>
<keyword evidence="4 5" id="KW-0456">Lyase</keyword>
<dbReference type="InterPro" id="IPR002986">
    <property type="entry name" value="DAP_deCOOHase_LysA"/>
</dbReference>
<dbReference type="EC" id="4.1.1.20" evidence="5 6"/>
<dbReference type="InterPro" id="IPR022657">
    <property type="entry name" value="De-COase2_CS"/>
</dbReference>
<dbReference type="Proteomes" id="UP001301152">
    <property type="component" value="Unassembled WGS sequence"/>
</dbReference>
<dbReference type="SUPFAM" id="SSF51419">
    <property type="entry name" value="PLP-binding barrel"/>
    <property type="match status" value="1"/>
</dbReference>
<dbReference type="InterPro" id="IPR009006">
    <property type="entry name" value="Ala_racemase/Decarboxylase_C"/>
</dbReference>
<feature type="binding site" evidence="5">
    <location>
        <position position="299"/>
    </location>
    <ligand>
        <name>substrate</name>
    </ligand>
</feature>